<gene>
    <name evidence="3" type="ORF">Afil01_54960</name>
</gene>
<protein>
    <submittedName>
        <fullName evidence="3">Uncharacterized protein</fullName>
    </submittedName>
</protein>
<feature type="transmembrane region" description="Helical" evidence="2">
    <location>
        <begin position="56"/>
        <end position="74"/>
    </location>
</feature>
<dbReference type="RefSeq" id="WP_285665934.1">
    <property type="nucleotide sequence ID" value="NZ_BSTX01000004.1"/>
</dbReference>
<proteinExistence type="predicted"/>
<evidence type="ECO:0000256" key="1">
    <source>
        <dbReference type="SAM" id="MobiDB-lite"/>
    </source>
</evidence>
<keyword evidence="2" id="KW-1133">Transmembrane helix</keyword>
<dbReference type="AlphaFoldDB" id="A0A9W6WBJ7"/>
<accession>A0A9W6WBJ7</accession>
<keyword evidence="2" id="KW-0812">Transmembrane</keyword>
<keyword evidence="2" id="KW-0472">Membrane</keyword>
<keyword evidence="4" id="KW-1185">Reference proteome</keyword>
<evidence type="ECO:0000313" key="3">
    <source>
        <dbReference type="EMBL" id="GLZ80689.1"/>
    </source>
</evidence>
<reference evidence="3" key="1">
    <citation type="submission" date="2023-03" db="EMBL/GenBank/DDBJ databases">
        <title>Actinorhabdospora filicis NBRC 111898.</title>
        <authorList>
            <person name="Ichikawa N."/>
            <person name="Sato H."/>
            <person name="Tonouchi N."/>
        </authorList>
    </citation>
    <scope>NUCLEOTIDE SEQUENCE</scope>
    <source>
        <strain evidence="3">NBRC 111898</strain>
    </source>
</reference>
<feature type="transmembrane region" description="Helical" evidence="2">
    <location>
        <begin position="24"/>
        <end position="44"/>
    </location>
</feature>
<name>A0A9W6WBJ7_9ACTN</name>
<evidence type="ECO:0000256" key="2">
    <source>
        <dbReference type="SAM" id="Phobius"/>
    </source>
</evidence>
<evidence type="ECO:0000313" key="4">
    <source>
        <dbReference type="Proteomes" id="UP001165079"/>
    </source>
</evidence>
<dbReference type="Proteomes" id="UP001165079">
    <property type="component" value="Unassembled WGS sequence"/>
</dbReference>
<sequence>MTLVRVDTPPSPKPPPPEPLPPRWRGVLALLALIAAMMFFLQLLDRGYGIALSLRVTAAFVVVWLICAGMSPMVRGLKRALGRI</sequence>
<feature type="compositionally biased region" description="Pro residues" evidence="1">
    <location>
        <begin position="9"/>
        <end position="21"/>
    </location>
</feature>
<dbReference type="EMBL" id="BSTX01000004">
    <property type="protein sequence ID" value="GLZ80689.1"/>
    <property type="molecule type" value="Genomic_DNA"/>
</dbReference>
<feature type="region of interest" description="Disordered" evidence="1">
    <location>
        <begin position="1"/>
        <end position="21"/>
    </location>
</feature>
<organism evidence="3 4">
    <name type="scientific">Actinorhabdospora filicis</name>
    <dbReference type="NCBI Taxonomy" id="1785913"/>
    <lineage>
        <taxon>Bacteria</taxon>
        <taxon>Bacillati</taxon>
        <taxon>Actinomycetota</taxon>
        <taxon>Actinomycetes</taxon>
        <taxon>Micromonosporales</taxon>
        <taxon>Micromonosporaceae</taxon>
        <taxon>Actinorhabdospora</taxon>
    </lineage>
</organism>
<comment type="caution">
    <text evidence="3">The sequence shown here is derived from an EMBL/GenBank/DDBJ whole genome shotgun (WGS) entry which is preliminary data.</text>
</comment>